<dbReference type="InterPro" id="IPR005506">
    <property type="entry name" value="DUF312_ALF"/>
</dbReference>
<evidence type="ECO:0000256" key="2">
    <source>
        <dbReference type="SAM" id="SignalP"/>
    </source>
</evidence>
<sequence length="305" mass="32632">MKKLIITAVAAVAPAIALASPALAATTPTTHTSCETIPDNHTAGASTAPSTTPPATGAPQTAADTPTGPTSSPEEDRVAILKVLADPYSGQYLREAAQHALDGTAADMRHFLETTQYIARYNDDRIRTAQIISVGGLAVRKAGDLALISDDPEKIRYFLEVGQYEARNEDNRVRVSQIINGGGSIVKEAGKAALRGTPQDVQRFLDIGQYEARFQDDRIRIARILSGPVGPTLREAGEAALDSDDPDTVRNFLDVGQYQARAVDEAHAHAHHAKPAPTHHDSSGKHAKHSPHQRTGKHAKPTLDF</sequence>
<dbReference type="RefSeq" id="WP_255929709.1">
    <property type="nucleotide sequence ID" value="NZ_JANFNH010000023.1"/>
</dbReference>
<dbReference type="EMBL" id="JANFNH010000023">
    <property type="protein sequence ID" value="MCQ4044081.1"/>
    <property type="molecule type" value="Genomic_DNA"/>
</dbReference>
<keyword evidence="2" id="KW-0732">Signal</keyword>
<protein>
    <submittedName>
        <fullName evidence="3">ALF repeat-containing protein</fullName>
    </submittedName>
</protein>
<dbReference type="Proteomes" id="UP001206206">
    <property type="component" value="Unassembled WGS sequence"/>
</dbReference>
<feature type="chain" id="PRO_5047018371" evidence="2">
    <location>
        <begin position="25"/>
        <end position="305"/>
    </location>
</feature>
<proteinExistence type="predicted"/>
<feature type="compositionally biased region" description="Low complexity" evidence="1">
    <location>
        <begin position="42"/>
        <end position="70"/>
    </location>
</feature>
<keyword evidence="4" id="KW-1185">Reference proteome</keyword>
<dbReference type="Pfam" id="PF03752">
    <property type="entry name" value="ALF"/>
    <property type="match status" value="4"/>
</dbReference>
<name>A0ABT1PFC9_9ACTN</name>
<organism evidence="3 4">
    <name type="scientific">Streptantibioticus rubrisoli</name>
    <dbReference type="NCBI Taxonomy" id="1387313"/>
    <lineage>
        <taxon>Bacteria</taxon>
        <taxon>Bacillati</taxon>
        <taxon>Actinomycetota</taxon>
        <taxon>Actinomycetes</taxon>
        <taxon>Kitasatosporales</taxon>
        <taxon>Streptomycetaceae</taxon>
        <taxon>Streptantibioticus</taxon>
    </lineage>
</organism>
<feature type="region of interest" description="Disordered" evidence="1">
    <location>
        <begin position="29"/>
        <end position="75"/>
    </location>
</feature>
<evidence type="ECO:0000313" key="3">
    <source>
        <dbReference type="EMBL" id="MCQ4044081.1"/>
    </source>
</evidence>
<evidence type="ECO:0000313" key="4">
    <source>
        <dbReference type="Proteomes" id="UP001206206"/>
    </source>
</evidence>
<feature type="region of interest" description="Disordered" evidence="1">
    <location>
        <begin position="264"/>
        <end position="305"/>
    </location>
</feature>
<feature type="signal peptide" evidence="2">
    <location>
        <begin position="1"/>
        <end position="24"/>
    </location>
</feature>
<reference evidence="3 4" key="1">
    <citation type="submission" date="2022-06" db="EMBL/GenBank/DDBJ databases">
        <title>Draft genome sequence of type strain Streptomyces rubrisoli DSM 42083.</title>
        <authorList>
            <person name="Duangmal K."/>
            <person name="Klaysubun C."/>
        </authorList>
    </citation>
    <scope>NUCLEOTIDE SEQUENCE [LARGE SCALE GENOMIC DNA]</scope>
    <source>
        <strain evidence="3 4">DSM 42083</strain>
    </source>
</reference>
<evidence type="ECO:0000256" key="1">
    <source>
        <dbReference type="SAM" id="MobiDB-lite"/>
    </source>
</evidence>
<comment type="caution">
    <text evidence="3">The sequence shown here is derived from an EMBL/GenBank/DDBJ whole genome shotgun (WGS) entry which is preliminary data.</text>
</comment>
<feature type="compositionally biased region" description="Basic residues" evidence="1">
    <location>
        <begin position="285"/>
        <end position="305"/>
    </location>
</feature>
<accession>A0ABT1PFC9</accession>
<gene>
    <name evidence="3" type="ORF">NON19_19115</name>
</gene>